<gene>
    <name evidence="4" type="ORF">PILCRDRAFT_526836</name>
</gene>
<dbReference type="InterPro" id="IPR027417">
    <property type="entry name" value="P-loop_NTPase"/>
</dbReference>
<dbReference type="STRING" id="765440.A0A0C3B2Z9"/>
<reference evidence="5" key="2">
    <citation type="submission" date="2015-01" db="EMBL/GenBank/DDBJ databases">
        <title>Evolutionary Origins and Diversification of the Mycorrhizal Mutualists.</title>
        <authorList>
            <consortium name="DOE Joint Genome Institute"/>
            <consortium name="Mycorrhizal Genomics Consortium"/>
            <person name="Kohler A."/>
            <person name="Kuo A."/>
            <person name="Nagy L.G."/>
            <person name="Floudas D."/>
            <person name="Copeland A."/>
            <person name="Barry K.W."/>
            <person name="Cichocki N."/>
            <person name="Veneault-Fourrey C."/>
            <person name="LaButti K."/>
            <person name="Lindquist E.A."/>
            <person name="Lipzen A."/>
            <person name="Lundell T."/>
            <person name="Morin E."/>
            <person name="Murat C."/>
            <person name="Riley R."/>
            <person name="Ohm R."/>
            <person name="Sun H."/>
            <person name="Tunlid A."/>
            <person name="Henrissat B."/>
            <person name="Grigoriev I.V."/>
            <person name="Hibbett D.S."/>
            <person name="Martin F."/>
        </authorList>
    </citation>
    <scope>NUCLEOTIDE SEQUENCE [LARGE SCALE GENOMIC DNA]</scope>
    <source>
        <strain evidence="5">F 1598</strain>
    </source>
</reference>
<feature type="compositionally biased region" description="Polar residues" evidence="2">
    <location>
        <begin position="721"/>
        <end position="733"/>
    </location>
</feature>
<accession>A0A0C3B2Z9</accession>
<dbReference type="Pfam" id="PF24883">
    <property type="entry name" value="NPHP3_N"/>
    <property type="match status" value="1"/>
</dbReference>
<dbReference type="EMBL" id="KN833003">
    <property type="protein sequence ID" value="KIM80583.1"/>
    <property type="molecule type" value="Genomic_DNA"/>
</dbReference>
<dbReference type="AlphaFoldDB" id="A0A0C3B2Z9"/>
<dbReference type="PANTHER" id="PTHR10039">
    <property type="entry name" value="AMELOGENIN"/>
    <property type="match status" value="1"/>
</dbReference>
<feature type="region of interest" description="Disordered" evidence="2">
    <location>
        <begin position="599"/>
        <end position="706"/>
    </location>
</feature>
<evidence type="ECO:0000256" key="2">
    <source>
        <dbReference type="SAM" id="MobiDB-lite"/>
    </source>
</evidence>
<feature type="region of interest" description="Disordered" evidence="2">
    <location>
        <begin position="718"/>
        <end position="738"/>
    </location>
</feature>
<proteinExistence type="predicted"/>
<dbReference type="Gene3D" id="3.40.50.300">
    <property type="entry name" value="P-loop containing nucleotide triphosphate hydrolases"/>
    <property type="match status" value="1"/>
</dbReference>
<evidence type="ECO:0000313" key="5">
    <source>
        <dbReference type="Proteomes" id="UP000054166"/>
    </source>
</evidence>
<evidence type="ECO:0000313" key="4">
    <source>
        <dbReference type="EMBL" id="KIM80583.1"/>
    </source>
</evidence>
<evidence type="ECO:0000259" key="3">
    <source>
        <dbReference type="PROSITE" id="PS50837"/>
    </source>
</evidence>
<keyword evidence="5" id="KW-1185">Reference proteome</keyword>
<feature type="domain" description="NACHT" evidence="3">
    <location>
        <begin position="76"/>
        <end position="222"/>
    </location>
</feature>
<dbReference type="PANTHER" id="PTHR10039:SF17">
    <property type="entry name" value="FUNGAL STAND N-TERMINAL GOODBYE DOMAIN-CONTAINING PROTEIN-RELATED"/>
    <property type="match status" value="1"/>
</dbReference>
<feature type="compositionally biased region" description="Low complexity" evidence="2">
    <location>
        <begin position="688"/>
        <end position="704"/>
    </location>
</feature>
<evidence type="ECO:0000256" key="1">
    <source>
        <dbReference type="ARBA" id="ARBA00022737"/>
    </source>
</evidence>
<name>A0A0C3B2Z9_PILCF</name>
<organism evidence="4 5">
    <name type="scientific">Piloderma croceum (strain F 1598)</name>
    <dbReference type="NCBI Taxonomy" id="765440"/>
    <lineage>
        <taxon>Eukaryota</taxon>
        <taxon>Fungi</taxon>
        <taxon>Dikarya</taxon>
        <taxon>Basidiomycota</taxon>
        <taxon>Agaricomycotina</taxon>
        <taxon>Agaricomycetes</taxon>
        <taxon>Agaricomycetidae</taxon>
        <taxon>Atheliales</taxon>
        <taxon>Atheliaceae</taxon>
        <taxon>Piloderma</taxon>
    </lineage>
</organism>
<dbReference type="InterPro" id="IPR007111">
    <property type="entry name" value="NACHT_NTPase"/>
</dbReference>
<dbReference type="HOGENOM" id="CLU_364503_0_0_1"/>
<feature type="compositionally biased region" description="Low complexity" evidence="2">
    <location>
        <begin position="647"/>
        <end position="665"/>
    </location>
</feature>
<dbReference type="OrthoDB" id="5967843at2759"/>
<keyword evidence="1" id="KW-0677">Repeat</keyword>
<dbReference type="PROSITE" id="PS50837">
    <property type="entry name" value="NACHT"/>
    <property type="match status" value="1"/>
</dbReference>
<sequence length="766" mass="86215">MASHSAQLTDARHATIYNVGGSQYIYKSHNSKDSVLDKLKPANMDGSMRTGCLNNTRADVLTLVIDWVCNPGSVQRTLWLHGPPGSGKSTISTTLAERFRQFKQLGAFLFFNRDDIERSHPALVARTLAHQISLSHPEIGVFIISAIEDNPHLLISPISSQFYELVINPLSCVSTKSEIVLVLDALDECGTKTDRKILLDTLAEQSANLPPNARLVIISRPDLDMRLAFELQPHVKTLELDLTSAVSFNDILAYIQHRMKSIRMKNRVLGIEWPGEKNIYTLTRRACGLFVWASIVCNFIDTHDPRKRLEIILQGNQAPRAEAALDSLYRTALEVLGVWDDEDFVTDFRAIVGIMLVLRNPLTTVAIDNLVANSDRQPSAQTIEKLSCVVSMNPRLRFIHPSVADFLTDRLRGGCEIWFFTSAFYERNLAILCLRHLNEVLHCDMSQWAPLVDREDDAIPKDVSYACVFWVDHICVVEDDLRLIEELLETFIDQHILRWLEAMSLLRRLSLTITLLGRLLNWIRTSHHCLSNTESLHNRVFRWKQFCEEYETYIQDFPMQVYSEELHREFPFTQVQEPLISRPPAPSIFNLPLFPQPTPDVSSRRDSLGSFTSQPESPYHSDSCNSTPSVSRSATPDFTRFGRRLSRSSLDLPSHRSSSGSSVSRPPSPSGTYLTASNLHSTSPDPPSASSVHSSSSGIDNGSSTVHHPVRYLKLGKPHADTTSSQQQHSYGQMGSVAQPESKPQATFLTKLYGYVLSYLFRVGED</sequence>
<dbReference type="InterPro" id="IPR056884">
    <property type="entry name" value="NPHP3-like_N"/>
</dbReference>
<dbReference type="SUPFAM" id="SSF52540">
    <property type="entry name" value="P-loop containing nucleoside triphosphate hydrolases"/>
    <property type="match status" value="1"/>
</dbReference>
<protein>
    <recommendedName>
        <fullName evidence="3">NACHT domain-containing protein</fullName>
    </recommendedName>
</protein>
<feature type="compositionally biased region" description="Polar residues" evidence="2">
    <location>
        <begin position="609"/>
        <end position="636"/>
    </location>
</feature>
<feature type="compositionally biased region" description="Polar residues" evidence="2">
    <location>
        <begin position="672"/>
        <end position="682"/>
    </location>
</feature>
<dbReference type="InParanoid" id="A0A0C3B2Z9"/>
<reference evidence="4 5" key="1">
    <citation type="submission" date="2014-04" db="EMBL/GenBank/DDBJ databases">
        <authorList>
            <consortium name="DOE Joint Genome Institute"/>
            <person name="Kuo A."/>
            <person name="Tarkka M."/>
            <person name="Buscot F."/>
            <person name="Kohler A."/>
            <person name="Nagy L.G."/>
            <person name="Floudas D."/>
            <person name="Copeland A."/>
            <person name="Barry K.W."/>
            <person name="Cichocki N."/>
            <person name="Veneault-Fourrey C."/>
            <person name="LaButti K."/>
            <person name="Lindquist E.A."/>
            <person name="Lipzen A."/>
            <person name="Lundell T."/>
            <person name="Morin E."/>
            <person name="Murat C."/>
            <person name="Sun H."/>
            <person name="Tunlid A."/>
            <person name="Henrissat B."/>
            <person name="Grigoriev I.V."/>
            <person name="Hibbett D.S."/>
            <person name="Martin F."/>
            <person name="Nordberg H.P."/>
            <person name="Cantor M.N."/>
            <person name="Hua S.X."/>
        </authorList>
    </citation>
    <scope>NUCLEOTIDE SEQUENCE [LARGE SCALE GENOMIC DNA]</scope>
    <source>
        <strain evidence="4 5">F 1598</strain>
    </source>
</reference>
<dbReference type="Proteomes" id="UP000054166">
    <property type="component" value="Unassembled WGS sequence"/>
</dbReference>